<gene>
    <name evidence="1" type="ORF">E6H02_09070</name>
</gene>
<organism evidence="1 2">
    <name type="scientific">Candidatus Segetimicrobium genomatis</name>
    <dbReference type="NCBI Taxonomy" id="2569760"/>
    <lineage>
        <taxon>Bacteria</taxon>
        <taxon>Bacillati</taxon>
        <taxon>Candidatus Sysuimicrobiota</taxon>
        <taxon>Candidatus Sysuimicrobiia</taxon>
        <taxon>Candidatus Sysuimicrobiales</taxon>
        <taxon>Candidatus Segetimicrobiaceae</taxon>
        <taxon>Candidatus Segetimicrobium</taxon>
    </lineage>
</organism>
<feature type="non-terminal residue" evidence="1">
    <location>
        <position position="213"/>
    </location>
</feature>
<protein>
    <submittedName>
        <fullName evidence="1">Transposase</fullName>
    </submittedName>
</protein>
<reference evidence="1 2" key="1">
    <citation type="journal article" date="2019" name="Nat. Microbiol.">
        <title>Mediterranean grassland soil C-N compound turnover is dependent on rainfall and depth, and is mediated by genomically divergent microorganisms.</title>
        <authorList>
            <person name="Diamond S."/>
            <person name="Andeer P.F."/>
            <person name="Li Z."/>
            <person name="Crits-Christoph A."/>
            <person name="Burstein D."/>
            <person name="Anantharaman K."/>
            <person name="Lane K.R."/>
            <person name="Thomas B.C."/>
            <person name="Pan C."/>
            <person name="Northen T.R."/>
            <person name="Banfield J.F."/>
        </authorList>
    </citation>
    <scope>NUCLEOTIDE SEQUENCE [LARGE SCALE GENOMIC DNA]</scope>
    <source>
        <strain evidence="1">NP_5</strain>
    </source>
</reference>
<dbReference type="EMBL" id="VBAM01000349">
    <property type="protein sequence ID" value="TMJ09422.1"/>
    <property type="molecule type" value="Genomic_DNA"/>
</dbReference>
<sequence>MMQRTFATRLSRDSDRDSLLDAYADLYGRAERTLFARLCAGDPLAVTKRAFLPSFGLTARQFNALAATVKGKIASIKERRPDLIRNLERRIARARKVLAKIPRGTGKHHQKHRRLAILEQRLGALRADGAAGRVPLCFGSRKLFRRQFALAANGYASHDAWRREWRAARSNQFFVLGSKDETAGCQGCVATVEADGSLTLRLRLPNALAACGP</sequence>
<comment type="caution">
    <text evidence="1">The sequence shown here is derived from an EMBL/GenBank/DDBJ whole genome shotgun (WGS) entry which is preliminary data.</text>
</comment>
<accession>A0A537LN72</accession>
<proteinExistence type="predicted"/>
<dbReference type="AlphaFoldDB" id="A0A537LN72"/>
<dbReference type="Proteomes" id="UP000320393">
    <property type="component" value="Unassembled WGS sequence"/>
</dbReference>
<name>A0A537LN72_9BACT</name>
<evidence type="ECO:0000313" key="2">
    <source>
        <dbReference type="Proteomes" id="UP000320393"/>
    </source>
</evidence>
<evidence type="ECO:0000313" key="1">
    <source>
        <dbReference type="EMBL" id="TMJ09422.1"/>
    </source>
</evidence>